<feature type="domain" description="HTH marR-type" evidence="2">
    <location>
        <begin position="43"/>
        <end position="89"/>
    </location>
</feature>
<dbReference type="STRING" id="1873176.BFN67_19320"/>
<keyword evidence="3" id="KW-0808">Transferase</keyword>
<dbReference type="Pfam" id="PF00480">
    <property type="entry name" value="ROK"/>
    <property type="match status" value="1"/>
</dbReference>
<dbReference type="GO" id="GO:0003700">
    <property type="term" value="F:DNA-binding transcription factor activity"/>
    <property type="evidence" value="ECO:0007669"/>
    <property type="project" value="InterPro"/>
</dbReference>
<dbReference type="AlphaFoldDB" id="A0A1V8RPP6"/>
<dbReference type="InterPro" id="IPR000835">
    <property type="entry name" value="HTH_MarR-typ"/>
</dbReference>
<protein>
    <submittedName>
        <fullName evidence="3">Sugar kinase</fullName>
    </submittedName>
</protein>
<dbReference type="PANTHER" id="PTHR18964">
    <property type="entry name" value="ROK (REPRESSOR, ORF, KINASE) FAMILY"/>
    <property type="match status" value="1"/>
</dbReference>
<dbReference type="Pfam" id="PF01047">
    <property type="entry name" value="MarR"/>
    <property type="match status" value="1"/>
</dbReference>
<dbReference type="EMBL" id="MDET01000019">
    <property type="protein sequence ID" value="OQM75167.1"/>
    <property type="molecule type" value="Genomic_DNA"/>
</dbReference>
<sequence length="419" mass="45292">MRPARRPGEDSVQNSAFKRGSTEPEPSPMHRGTNQSGMREHNERLVLSLVRRHGSLAKSDIARMTRLSAQTVSVIMRQLEKDGFLLRRPPQRGRVGQPSIPMALNPDGAYFIGLKIGRRSAELVLIDFVGGIRSTHRLPYRYPDPGTAVDFVASSIRELRTALTPEQDSRIAGLGIAMPFQLWNWADAAGAPRMVMDEWRHRDIRSDIQALCDFPVYLDNDATSACGAELVFGKSNDLRDFVYFYIGAFAGGGIVLDGRLYSGPTGNAGALGSMPVPGPNGAPVQLIDLASITVLEKALDAADRDASPLWSSPQDWGDLGPELDIWVEKAGTALAYAIVSAASVIDFEAAVIDGWMPAAIRQRLVEAVSHALPRIDAEGLNLPTVREGTIGVNARAMGAASLPLSERYLVGAMSLPTNV</sequence>
<dbReference type="InterPro" id="IPR000600">
    <property type="entry name" value="ROK"/>
</dbReference>
<accession>A0A1V8RPP6</accession>
<dbReference type="GO" id="GO:0009384">
    <property type="term" value="F:N-acylmannosamine kinase activity"/>
    <property type="evidence" value="ECO:0007669"/>
    <property type="project" value="TreeGrafter"/>
</dbReference>
<dbReference type="Proteomes" id="UP000191905">
    <property type="component" value="Unassembled WGS sequence"/>
</dbReference>
<evidence type="ECO:0000313" key="3">
    <source>
        <dbReference type="EMBL" id="OQM75167.1"/>
    </source>
</evidence>
<evidence type="ECO:0000256" key="1">
    <source>
        <dbReference type="SAM" id="MobiDB-lite"/>
    </source>
</evidence>
<keyword evidence="3" id="KW-0418">Kinase</keyword>
<dbReference type="InterPro" id="IPR036388">
    <property type="entry name" value="WH-like_DNA-bd_sf"/>
</dbReference>
<dbReference type="SUPFAM" id="SSF46785">
    <property type="entry name" value="Winged helix' DNA-binding domain"/>
    <property type="match status" value="1"/>
</dbReference>
<dbReference type="GO" id="GO:0019262">
    <property type="term" value="P:N-acetylneuraminate catabolic process"/>
    <property type="evidence" value="ECO:0007669"/>
    <property type="project" value="TreeGrafter"/>
</dbReference>
<dbReference type="InterPro" id="IPR036390">
    <property type="entry name" value="WH_DNA-bd_sf"/>
</dbReference>
<dbReference type="Gene3D" id="1.10.10.10">
    <property type="entry name" value="Winged helix-like DNA-binding domain superfamily/Winged helix DNA-binding domain"/>
    <property type="match status" value="1"/>
</dbReference>
<proteinExistence type="predicted"/>
<reference evidence="3 4" key="1">
    <citation type="journal article" date="2016" name="Int. J. Syst. Evol. Microbiol.">
        <title>Pseudaminobacter manganicus sp. nov., isolated from sludge of a manganese mine.</title>
        <authorList>
            <person name="Li J."/>
            <person name="Huang J."/>
            <person name="Liao S."/>
            <person name="Wang G."/>
        </authorList>
    </citation>
    <scope>NUCLEOTIDE SEQUENCE [LARGE SCALE GENOMIC DNA]</scope>
    <source>
        <strain evidence="3 4">JH-7</strain>
    </source>
</reference>
<comment type="caution">
    <text evidence="3">The sequence shown here is derived from an EMBL/GenBank/DDBJ whole genome shotgun (WGS) entry which is preliminary data.</text>
</comment>
<organism evidence="3 4">
    <name type="scientific">Manganibacter manganicus</name>
    <dbReference type="NCBI Taxonomy" id="1873176"/>
    <lineage>
        <taxon>Bacteria</taxon>
        <taxon>Pseudomonadati</taxon>
        <taxon>Pseudomonadota</taxon>
        <taxon>Alphaproteobacteria</taxon>
        <taxon>Hyphomicrobiales</taxon>
        <taxon>Phyllobacteriaceae</taxon>
        <taxon>Manganibacter</taxon>
    </lineage>
</organism>
<gene>
    <name evidence="3" type="ORF">BFN67_19320</name>
</gene>
<feature type="region of interest" description="Disordered" evidence="1">
    <location>
        <begin position="1"/>
        <end position="40"/>
    </location>
</feature>
<dbReference type="InterPro" id="IPR043129">
    <property type="entry name" value="ATPase_NBD"/>
</dbReference>
<dbReference type="PANTHER" id="PTHR18964:SF169">
    <property type="entry name" value="N-ACETYLMANNOSAMINE KINASE"/>
    <property type="match status" value="1"/>
</dbReference>
<evidence type="ECO:0000259" key="2">
    <source>
        <dbReference type="Pfam" id="PF01047"/>
    </source>
</evidence>
<evidence type="ECO:0000313" key="4">
    <source>
        <dbReference type="Proteomes" id="UP000191905"/>
    </source>
</evidence>
<name>A0A1V8RPP6_9HYPH</name>
<dbReference type="Gene3D" id="3.30.420.40">
    <property type="match status" value="2"/>
</dbReference>
<keyword evidence="4" id="KW-1185">Reference proteome</keyword>
<dbReference type="SUPFAM" id="SSF53067">
    <property type="entry name" value="Actin-like ATPase domain"/>
    <property type="match status" value="1"/>
</dbReference>